<dbReference type="AlphaFoldDB" id="A0AA88GKL5"/>
<dbReference type="EMBL" id="PYSW02000032">
    <property type="protein sequence ID" value="KAG2378455.1"/>
    <property type="molecule type" value="Genomic_DNA"/>
</dbReference>
<organism evidence="3 4">
    <name type="scientific">Naegleria lovaniensis</name>
    <name type="common">Amoeba</name>
    <dbReference type="NCBI Taxonomy" id="51637"/>
    <lineage>
        <taxon>Eukaryota</taxon>
        <taxon>Discoba</taxon>
        <taxon>Heterolobosea</taxon>
        <taxon>Tetramitia</taxon>
        <taxon>Eutetramitia</taxon>
        <taxon>Vahlkampfiidae</taxon>
        <taxon>Naegleria</taxon>
    </lineage>
</organism>
<dbReference type="GeneID" id="68100548"/>
<dbReference type="InterPro" id="IPR019220">
    <property type="entry name" value="DUF2135"/>
</dbReference>
<reference evidence="3 4" key="1">
    <citation type="journal article" date="2018" name="BMC Genomics">
        <title>The genome of Naegleria lovaniensis, the basis for a comparative approach to unravel pathogenicity factors of the human pathogenic amoeba N. fowleri.</title>
        <authorList>
            <person name="Liechti N."/>
            <person name="Schurch N."/>
            <person name="Bruggmann R."/>
            <person name="Wittwer M."/>
        </authorList>
    </citation>
    <scope>NUCLEOTIDE SEQUENCE [LARGE SCALE GENOMIC DNA]</scope>
    <source>
        <strain evidence="3 4">ATCC 30569</strain>
    </source>
</reference>
<dbReference type="Pfam" id="PF09906">
    <property type="entry name" value="DUF2135"/>
    <property type="match status" value="1"/>
</dbReference>
<comment type="caution">
    <text evidence="3">The sequence shown here is derived from an EMBL/GenBank/DDBJ whole genome shotgun (WGS) entry which is preliminary data.</text>
</comment>
<accession>A0AA88GKL5</accession>
<protein>
    <recommendedName>
        <fullName evidence="2">VIT domain-containing protein</fullName>
    </recommendedName>
</protein>
<dbReference type="InterPro" id="IPR013694">
    <property type="entry name" value="VIT"/>
</dbReference>
<evidence type="ECO:0000256" key="1">
    <source>
        <dbReference type="SAM" id="MobiDB-lite"/>
    </source>
</evidence>
<dbReference type="SUPFAM" id="SSF48452">
    <property type="entry name" value="TPR-like"/>
    <property type="match status" value="1"/>
</dbReference>
<feature type="region of interest" description="Disordered" evidence="1">
    <location>
        <begin position="767"/>
        <end position="801"/>
    </location>
</feature>
<sequence>MFNKLFGSKKSSKAVDDELAQLEEGNDQKPVTTSSSTACVPPGINVSPLLQKYPLDSFISVRLTGEKFSDKASTLLPLVEHHVKCHVMYPIVQVVSTMTFRNKNQKTIEGELMLPMPEGATLIGYAMEINGKLVDAVPVEKEKAKEVFEAEVRSGNKVSMVEKVAQSNCFKTRLYPLPYDTDKTVQVKYQMMLSERVSSENGEKGVVKGSAWVPMSFLDFSALRSSSKIEFTLNETSLQGYETEVQMGLAKSETEKTTEHLWSSKNASKRTGYFALTKADLKENMTGFNLTVTKKTDSVNDILLACENGYFMTSIPVPNLTDKLKNMSRIGDKVQIMWDCSMSQSDSHAKNVKLLESILGAVGAKSLVLSTFSNAVIETKEFSSVKDLVKHVKDEVVYDGGSNMLLLDRDLISSKVDYCVAFTNGVHTFGHEITPMCNFTKPVYFVNSSSVVNSSLLRHIATKSGGLYLNANELEEQELLDSIGKPVLSFATADFEDAELEEVYPNEPVSLKEGEVFKLFGKFKSSGKSSVNVAVSFRYGSEVYHVQEIALPVDTTNHEEAAIVPLLWAQQKIESLSAFPHLFKDEIKKIGQDFRIVTDNTSLLVLETLDQYLKHDITPPTSLPEVLKQFNELKQKEKQSEQDREKEKLERIISMWLSRVQWHKTDFNIPEEKEVEYDKCAESTCVSLGGSMADQLCPPPPSMLSCSLSSALPCAPPPVLSRSARPIMEERECCRSELDCEPICDEVAECCSKCVSMDDEEECEKEEEQVVEKKSRKSASSGKKDKKKKSESQAPQAKQVSGAIKIKPWTPEAAYCAEIANSSNPYKEYLKQRESYRDSPAFYLDVADLFLAKLKDTTLGVRILSNISELELENTQLYRIVGYRLDQANELELAEWVFERVKKLSPGEPQSYRDLALVKERMGKYREAMELFNKVITGKWDMRFDEIELTVATEMNHLLLKDKDLPIVDKRLIHHFDLDVRISMAWDTNDVDIDLHVQEPGRYGEHAYFGHNRTTMGGYVSRDFRQGYGPEEYMLKKAQKGTYKATTNYYASHQQSLTGGTTVLCTFFTNYMRENEQRQMLTIRLSSHAQDVVVCEIDIQ</sequence>
<evidence type="ECO:0000313" key="3">
    <source>
        <dbReference type="EMBL" id="KAG2378455.1"/>
    </source>
</evidence>
<evidence type="ECO:0000259" key="2">
    <source>
        <dbReference type="PROSITE" id="PS51468"/>
    </source>
</evidence>
<keyword evidence="4" id="KW-1185">Reference proteome</keyword>
<evidence type="ECO:0000313" key="4">
    <source>
        <dbReference type="Proteomes" id="UP000816034"/>
    </source>
</evidence>
<feature type="domain" description="VIT" evidence="2">
    <location>
        <begin position="62"/>
        <end position="191"/>
    </location>
</feature>
<dbReference type="Gene3D" id="1.25.40.10">
    <property type="entry name" value="Tetratricopeptide repeat domain"/>
    <property type="match status" value="1"/>
</dbReference>
<dbReference type="InterPro" id="IPR011990">
    <property type="entry name" value="TPR-like_helical_dom_sf"/>
</dbReference>
<dbReference type="Proteomes" id="UP000816034">
    <property type="component" value="Unassembled WGS sequence"/>
</dbReference>
<proteinExistence type="predicted"/>
<dbReference type="RefSeq" id="XP_044545717.1">
    <property type="nucleotide sequence ID" value="XM_044698132.1"/>
</dbReference>
<dbReference type="PANTHER" id="PTHR45737:SF6">
    <property type="entry name" value="VON WILLEBRAND FACTOR A DOMAIN-CONTAINING PROTEIN 5A"/>
    <property type="match status" value="1"/>
</dbReference>
<dbReference type="PANTHER" id="PTHR45737">
    <property type="entry name" value="VON WILLEBRAND FACTOR A DOMAIN-CONTAINING PROTEIN 5A"/>
    <property type="match status" value="1"/>
</dbReference>
<name>A0AA88GKL5_NAELO</name>
<dbReference type="PROSITE" id="PS51468">
    <property type="entry name" value="VIT"/>
    <property type="match status" value="1"/>
</dbReference>
<gene>
    <name evidence="3" type="ORF">C9374_008094</name>
</gene>
<dbReference type="Pfam" id="PF08487">
    <property type="entry name" value="VIT"/>
    <property type="match status" value="1"/>
</dbReference>